<dbReference type="AlphaFoldDB" id="A0A167EUX4"/>
<protein>
    <recommendedName>
        <fullName evidence="1">methionyl-tRNA formyltransferase</fullName>
        <ecNumber evidence="1">2.1.2.9</ecNumber>
    </recommendedName>
</protein>
<dbReference type="Gene3D" id="3.40.50.12230">
    <property type="match status" value="1"/>
</dbReference>
<dbReference type="InterPro" id="IPR041711">
    <property type="entry name" value="Met-tRNA-FMT_N"/>
</dbReference>
<dbReference type="SUPFAM" id="SSF53328">
    <property type="entry name" value="Formyltransferase"/>
    <property type="match status" value="1"/>
</dbReference>
<sequence length="377" mass="41660">MLAKRPILGSLWNPCGQKHRLLYIARSYSIAKSPLRIALFGTDNFTVHSLKALHRYQLANPHVIESLHVITRTPKPSGRGLKVVKEAPSAVYAFEQDIPVLRAETDSDIVALADHGYNLAIAVSYGKLIPAQFLSQLTYGGINVHPSLLPDLSGAAPLHRALLRGYDTTGVTVQTLHPTKFDRGKILLHSPEVHIAKNETLQSLESKLGELGSECLVTVVDEYRFADPDLNVPTATKYSPSYAPKIQPKEKNINFTKHSLSQILLKHRILGKLAVFQPTADGVKRIILDNIIDASSLADVVTNEKARLDSLQIGEYDFFKHSDGNSKKAQTVCIIRVQDGFISPFLLVFQGYSPQTAAQFQKSLRKRAVTSKQLQVS</sequence>
<dbReference type="GO" id="GO:0005739">
    <property type="term" value="C:mitochondrion"/>
    <property type="evidence" value="ECO:0007669"/>
    <property type="project" value="TreeGrafter"/>
</dbReference>
<keyword evidence="4" id="KW-1185">Reference proteome</keyword>
<evidence type="ECO:0000259" key="2">
    <source>
        <dbReference type="Pfam" id="PF00551"/>
    </source>
</evidence>
<reference evidence="3 4" key="1">
    <citation type="submission" date="2016-02" db="EMBL/GenBank/DDBJ databases">
        <title>Complete genome sequence and transcriptome regulation of the pentose utilising yeast Sugiyamaella lignohabitans.</title>
        <authorList>
            <person name="Bellasio M."/>
            <person name="Peymann A."/>
            <person name="Valli M."/>
            <person name="Sipitzky M."/>
            <person name="Graf A."/>
            <person name="Sauer M."/>
            <person name="Marx H."/>
            <person name="Mattanovich D."/>
        </authorList>
    </citation>
    <scope>NUCLEOTIDE SEQUENCE [LARGE SCALE GENOMIC DNA]</scope>
    <source>
        <strain evidence="3 4">CBS 10342</strain>
    </source>
</reference>
<feature type="domain" description="Formyl transferase N-terminal" evidence="2">
    <location>
        <begin position="36"/>
        <end position="220"/>
    </location>
</feature>
<dbReference type="InterPro" id="IPR002376">
    <property type="entry name" value="Formyl_transf_N"/>
</dbReference>
<evidence type="ECO:0000313" key="3">
    <source>
        <dbReference type="EMBL" id="ANB14491.1"/>
    </source>
</evidence>
<dbReference type="CDD" id="cd08646">
    <property type="entry name" value="FMT_core_Met-tRNA-FMT_N"/>
    <property type="match status" value="1"/>
</dbReference>
<evidence type="ECO:0000256" key="1">
    <source>
        <dbReference type="ARBA" id="ARBA00012261"/>
    </source>
</evidence>
<organism evidence="3 4">
    <name type="scientific">Sugiyamaella lignohabitans</name>
    <dbReference type="NCBI Taxonomy" id="796027"/>
    <lineage>
        <taxon>Eukaryota</taxon>
        <taxon>Fungi</taxon>
        <taxon>Dikarya</taxon>
        <taxon>Ascomycota</taxon>
        <taxon>Saccharomycotina</taxon>
        <taxon>Dipodascomycetes</taxon>
        <taxon>Dipodascales</taxon>
        <taxon>Trichomonascaceae</taxon>
        <taxon>Sugiyamaella</taxon>
    </lineage>
</organism>
<dbReference type="GeneID" id="30033956"/>
<accession>A0A167EUX4</accession>
<proteinExistence type="predicted"/>
<dbReference type="GO" id="GO:0004479">
    <property type="term" value="F:methionyl-tRNA formyltransferase activity"/>
    <property type="evidence" value="ECO:0007669"/>
    <property type="project" value="UniProtKB-EC"/>
</dbReference>
<gene>
    <name evidence="3" type="primary">FMT1</name>
    <name evidence="3" type="ORF">AWJ20_2084</name>
</gene>
<dbReference type="EMBL" id="CP014503">
    <property type="protein sequence ID" value="ANB14491.1"/>
    <property type="molecule type" value="Genomic_DNA"/>
</dbReference>
<evidence type="ECO:0000313" key="4">
    <source>
        <dbReference type="Proteomes" id="UP000189580"/>
    </source>
</evidence>
<dbReference type="InterPro" id="IPR036477">
    <property type="entry name" value="Formyl_transf_N_sf"/>
</dbReference>
<dbReference type="PANTHER" id="PTHR11138:SF5">
    <property type="entry name" value="METHIONYL-TRNA FORMYLTRANSFERASE, MITOCHONDRIAL"/>
    <property type="match status" value="1"/>
</dbReference>
<dbReference type="KEGG" id="slb:AWJ20_2084"/>
<dbReference type="OrthoDB" id="10268103at2759"/>
<dbReference type="RefSeq" id="XP_018736968.1">
    <property type="nucleotide sequence ID" value="XM_018879012.1"/>
</dbReference>
<dbReference type="EC" id="2.1.2.9" evidence="1"/>
<dbReference type="Pfam" id="PF00551">
    <property type="entry name" value="Formyl_trans_N"/>
    <property type="match status" value="1"/>
</dbReference>
<name>A0A167EUX4_9ASCO</name>
<dbReference type="PANTHER" id="PTHR11138">
    <property type="entry name" value="METHIONYL-TRNA FORMYLTRANSFERASE"/>
    <property type="match status" value="1"/>
</dbReference>
<dbReference type="Proteomes" id="UP000189580">
    <property type="component" value="Chromosome b"/>
</dbReference>